<organism evidence="9 10">
    <name type="scientific">Oedothorax gibbosus</name>
    <dbReference type="NCBI Taxonomy" id="931172"/>
    <lineage>
        <taxon>Eukaryota</taxon>
        <taxon>Metazoa</taxon>
        <taxon>Ecdysozoa</taxon>
        <taxon>Arthropoda</taxon>
        <taxon>Chelicerata</taxon>
        <taxon>Arachnida</taxon>
        <taxon>Araneae</taxon>
        <taxon>Araneomorphae</taxon>
        <taxon>Entelegynae</taxon>
        <taxon>Araneoidea</taxon>
        <taxon>Linyphiidae</taxon>
        <taxon>Erigoninae</taxon>
        <taxon>Oedothorax</taxon>
    </lineage>
</organism>
<feature type="region of interest" description="Disordered" evidence="7">
    <location>
        <begin position="1"/>
        <end position="20"/>
    </location>
</feature>
<keyword evidence="2" id="KW-0479">Metal-binding</keyword>
<keyword evidence="5" id="KW-0862">Zinc</keyword>
<dbReference type="Pfam" id="PF13913">
    <property type="entry name" value="zf-C2HC_2"/>
    <property type="match status" value="1"/>
</dbReference>
<dbReference type="AlphaFoldDB" id="A0AAV6UW84"/>
<dbReference type="PANTHER" id="PTHR13555">
    <property type="entry name" value="C2H2 ZINC FINGER CGI-62-RELATED"/>
    <property type="match status" value="1"/>
</dbReference>
<dbReference type="InterPro" id="IPR049899">
    <property type="entry name" value="Znf_C2HC_C3H"/>
</dbReference>
<protein>
    <recommendedName>
        <fullName evidence="8">C2HC/C3H-type domain-containing protein</fullName>
    </recommendedName>
</protein>
<gene>
    <name evidence="9" type="ORF">JTE90_015621</name>
</gene>
<feature type="compositionally biased region" description="Low complexity" evidence="7">
    <location>
        <begin position="236"/>
        <end position="267"/>
    </location>
</feature>
<evidence type="ECO:0000256" key="2">
    <source>
        <dbReference type="ARBA" id="ARBA00022723"/>
    </source>
</evidence>
<feature type="region of interest" description="Disordered" evidence="7">
    <location>
        <begin position="37"/>
        <end position="287"/>
    </location>
</feature>
<feature type="compositionally biased region" description="Basic and acidic residues" evidence="7">
    <location>
        <begin position="87"/>
        <end position="100"/>
    </location>
</feature>
<evidence type="ECO:0000313" key="9">
    <source>
        <dbReference type="EMBL" id="KAG8187751.1"/>
    </source>
</evidence>
<evidence type="ECO:0000256" key="3">
    <source>
        <dbReference type="ARBA" id="ARBA00022737"/>
    </source>
</evidence>
<name>A0AAV6UW84_9ARAC</name>
<evidence type="ECO:0000256" key="1">
    <source>
        <dbReference type="ARBA" id="ARBA00010843"/>
    </source>
</evidence>
<reference evidence="9 10" key="1">
    <citation type="journal article" date="2022" name="Nat. Ecol. Evol.">
        <title>A masculinizing supergene underlies an exaggerated male reproductive morph in a spider.</title>
        <authorList>
            <person name="Hendrickx F."/>
            <person name="De Corte Z."/>
            <person name="Sonet G."/>
            <person name="Van Belleghem S.M."/>
            <person name="Kostlbacher S."/>
            <person name="Vangestel C."/>
        </authorList>
    </citation>
    <scope>NUCLEOTIDE SEQUENCE [LARGE SCALE GENOMIC DNA]</scope>
    <source>
        <strain evidence="9">W744_W776</strain>
    </source>
</reference>
<evidence type="ECO:0000259" key="8">
    <source>
        <dbReference type="PROSITE" id="PS52027"/>
    </source>
</evidence>
<keyword evidence="3" id="KW-0677">Repeat</keyword>
<comment type="caution">
    <text evidence="9">The sequence shown here is derived from an EMBL/GenBank/DDBJ whole genome shotgun (WGS) entry which is preliminary data.</text>
</comment>
<feature type="domain" description="C2HC/C3H-type" evidence="8">
    <location>
        <begin position="13"/>
        <end position="42"/>
    </location>
</feature>
<evidence type="ECO:0000256" key="5">
    <source>
        <dbReference type="ARBA" id="ARBA00022833"/>
    </source>
</evidence>
<dbReference type="PROSITE" id="PS52027">
    <property type="entry name" value="ZF_C2HC_C3H"/>
    <property type="match status" value="1"/>
</dbReference>
<evidence type="ECO:0000256" key="7">
    <source>
        <dbReference type="SAM" id="MobiDB-lite"/>
    </source>
</evidence>
<dbReference type="EMBL" id="JAFNEN010000261">
    <property type="protein sequence ID" value="KAG8187751.1"/>
    <property type="molecule type" value="Genomic_DNA"/>
</dbReference>
<evidence type="ECO:0000256" key="4">
    <source>
        <dbReference type="ARBA" id="ARBA00022771"/>
    </source>
</evidence>
<proteinExistence type="inferred from homology"/>
<evidence type="ECO:0000313" key="10">
    <source>
        <dbReference type="Proteomes" id="UP000827092"/>
    </source>
</evidence>
<accession>A0AAV6UW84</accession>
<dbReference type="PANTHER" id="PTHR13555:SF25">
    <property type="entry name" value="ZINC FINGER C2HC DOMAIN-CONTAINING PROTEIN 1A"/>
    <property type="match status" value="1"/>
</dbReference>
<comment type="similarity">
    <text evidence="1">Belongs to the ZC2HC1 family.</text>
</comment>
<sequence length="304" mass="33873">MEYPDPEVPVPTDLTPCPICGRTFRPDALTRHHRVCEKNAAKKRKVFDSSKQRALEDAAAHPKPEPAPKKPPAKAKVQRKQAAAAESKPKTNWREKHEDLINTIKQARGEEVKQPPTANGEPVKKKVPSDYSLRSWGPSLNQRAAERHIPWCQKKKSETPQSKSAPVDAKEKLIARVRYRPPQGRSSRPAHRKTKTVDAVASVDVQRRPPAASVPARGVAVVRSSPPNLVDKRNSRNASLDRNNNNNSGGNSNNINNANVTNANWGRRSGSRSREKPELTLSSPDLTAHIIKFKEKFPNSKKKR</sequence>
<dbReference type="GO" id="GO:0008270">
    <property type="term" value="F:zinc ion binding"/>
    <property type="evidence" value="ECO:0007669"/>
    <property type="project" value="UniProtKB-KW"/>
</dbReference>
<keyword evidence="4 6" id="KW-0863">Zinc-finger</keyword>
<dbReference type="Proteomes" id="UP000827092">
    <property type="component" value="Unassembled WGS sequence"/>
</dbReference>
<evidence type="ECO:0000256" key="6">
    <source>
        <dbReference type="PROSITE-ProRule" id="PRU01371"/>
    </source>
</evidence>
<feature type="compositionally biased region" description="Basic and acidic residues" evidence="7">
    <location>
        <begin position="37"/>
        <end position="68"/>
    </location>
</feature>
<dbReference type="Gene3D" id="3.30.160.60">
    <property type="entry name" value="Classic Zinc Finger"/>
    <property type="match status" value="1"/>
</dbReference>
<dbReference type="InterPro" id="IPR026319">
    <property type="entry name" value="ZC2HC1A/B-like"/>
</dbReference>
<keyword evidence="10" id="KW-1185">Reference proteome</keyword>